<reference evidence="1" key="1">
    <citation type="thesis" date="2020" institute="ProQuest LLC" country="789 East Eisenhower Parkway, Ann Arbor, MI, USA">
        <title>Comparative Genomics and Chromosome Evolution.</title>
        <authorList>
            <person name="Mudd A.B."/>
        </authorList>
    </citation>
    <scope>NUCLEOTIDE SEQUENCE</scope>
    <source>
        <strain evidence="1">237g6f4</strain>
        <tissue evidence="1">Blood</tissue>
    </source>
</reference>
<dbReference type="InterPro" id="IPR052055">
    <property type="entry name" value="Hepadnavirus_pol/RT"/>
</dbReference>
<dbReference type="CDD" id="cd09275">
    <property type="entry name" value="RNase_HI_RT_DIRS1"/>
    <property type="match status" value="1"/>
</dbReference>
<accession>A0AAV6ZML3</accession>
<dbReference type="SUPFAM" id="SSF53098">
    <property type="entry name" value="Ribonuclease H-like"/>
    <property type="match status" value="1"/>
</dbReference>
<dbReference type="PANTHER" id="PTHR33050:SF7">
    <property type="entry name" value="RIBONUCLEASE H"/>
    <property type="match status" value="1"/>
</dbReference>
<dbReference type="Proteomes" id="UP000824782">
    <property type="component" value="Unassembled WGS sequence"/>
</dbReference>
<dbReference type="AlphaFoldDB" id="A0AAV6ZML3"/>
<dbReference type="InterPro" id="IPR036397">
    <property type="entry name" value="RNaseH_sf"/>
</dbReference>
<evidence type="ECO:0000313" key="2">
    <source>
        <dbReference type="Proteomes" id="UP000824782"/>
    </source>
</evidence>
<keyword evidence="2" id="KW-1185">Reference proteome</keyword>
<evidence type="ECO:0000313" key="1">
    <source>
        <dbReference type="EMBL" id="KAG8550432.1"/>
    </source>
</evidence>
<dbReference type="InterPro" id="IPR012337">
    <property type="entry name" value="RNaseH-like_sf"/>
</dbReference>
<organism evidence="1 2">
    <name type="scientific">Engystomops pustulosus</name>
    <name type="common">Tungara frog</name>
    <name type="synonym">Physalaemus pustulosus</name>
    <dbReference type="NCBI Taxonomy" id="76066"/>
    <lineage>
        <taxon>Eukaryota</taxon>
        <taxon>Metazoa</taxon>
        <taxon>Chordata</taxon>
        <taxon>Craniata</taxon>
        <taxon>Vertebrata</taxon>
        <taxon>Euteleostomi</taxon>
        <taxon>Amphibia</taxon>
        <taxon>Batrachia</taxon>
        <taxon>Anura</taxon>
        <taxon>Neobatrachia</taxon>
        <taxon>Hyloidea</taxon>
        <taxon>Leptodactylidae</taxon>
        <taxon>Leiuperinae</taxon>
        <taxon>Engystomops</taxon>
    </lineage>
</organism>
<sequence length="310" mass="35485">MLKNWNGNQSSLDCRITLPQKILESLGWWLKEENLQVGKPWREENTLSMVTDASSWGWGAQVKDLLFQGTWGEESKRMSSNYRELEAILEAIKQSLPVIRGTDPKIASDNVTAVAFVNRQGGTRSEPLTNLSDQIFWLAETNLRSVSSIHIRGKDNLEADFLSRHLLRQGEWSLNRNVFSKITKLWGQPETDLFATRKNRQVRLFCSLDPRDQPLSLDAFSIRWDFSLSYAFPPLSVLPRVLKRISQDQARVIPIAPFWPSRAWFSILRELSVSDPWILPERHDLLSQGPVFHPQIANLHLTASNLRGAS</sequence>
<protein>
    <recommendedName>
        <fullName evidence="3">Reverse transcriptase</fullName>
    </recommendedName>
</protein>
<proteinExistence type="predicted"/>
<gene>
    <name evidence="1" type="ORF">GDO81_025882</name>
</gene>
<name>A0AAV6ZML3_ENGPU</name>
<dbReference type="GO" id="GO:0003676">
    <property type="term" value="F:nucleic acid binding"/>
    <property type="evidence" value="ECO:0007669"/>
    <property type="project" value="InterPro"/>
</dbReference>
<dbReference type="Gene3D" id="3.30.420.10">
    <property type="entry name" value="Ribonuclease H-like superfamily/Ribonuclease H"/>
    <property type="match status" value="1"/>
</dbReference>
<comment type="caution">
    <text evidence="1">The sequence shown here is derived from an EMBL/GenBank/DDBJ whole genome shotgun (WGS) entry which is preliminary data.</text>
</comment>
<evidence type="ECO:0008006" key="3">
    <source>
        <dbReference type="Google" id="ProtNLM"/>
    </source>
</evidence>
<dbReference type="PANTHER" id="PTHR33050">
    <property type="entry name" value="REVERSE TRANSCRIPTASE DOMAIN-CONTAINING PROTEIN"/>
    <property type="match status" value="1"/>
</dbReference>
<dbReference type="EMBL" id="WNYA01000055">
    <property type="protein sequence ID" value="KAG8550432.1"/>
    <property type="molecule type" value="Genomic_DNA"/>
</dbReference>